<evidence type="ECO:0000313" key="1">
    <source>
        <dbReference type="EMBL" id="PQJ78001.1"/>
    </source>
</evidence>
<dbReference type="AlphaFoldDB" id="A0A2S7WL18"/>
<dbReference type="RefSeq" id="WP_105014584.1">
    <property type="nucleotide sequence ID" value="NZ_MSCN01000001.1"/>
</dbReference>
<dbReference type="PANTHER" id="PTHR39473">
    <property type="match status" value="1"/>
</dbReference>
<evidence type="ECO:0000313" key="2">
    <source>
        <dbReference type="Proteomes" id="UP000238882"/>
    </source>
</evidence>
<keyword evidence="2" id="KW-1185">Reference proteome</keyword>
<dbReference type="EMBL" id="MSCN01000001">
    <property type="protein sequence ID" value="PQJ78001.1"/>
    <property type="molecule type" value="Genomic_DNA"/>
</dbReference>
<protein>
    <recommendedName>
        <fullName evidence="3">DinB-like domain-containing protein</fullName>
    </recommendedName>
</protein>
<dbReference type="Gene3D" id="1.20.120.450">
    <property type="entry name" value="dinb family like domain"/>
    <property type="match status" value="1"/>
</dbReference>
<proteinExistence type="predicted"/>
<name>A0A2S7WL18_9FLAO</name>
<organism evidence="1 2">
    <name type="scientific">Polaribacter porphyrae</name>
    <dbReference type="NCBI Taxonomy" id="1137780"/>
    <lineage>
        <taxon>Bacteria</taxon>
        <taxon>Pseudomonadati</taxon>
        <taxon>Bacteroidota</taxon>
        <taxon>Flavobacteriia</taxon>
        <taxon>Flavobacteriales</taxon>
        <taxon>Flavobacteriaceae</taxon>
    </lineage>
</organism>
<dbReference type="Proteomes" id="UP000238882">
    <property type="component" value="Unassembled WGS sequence"/>
</dbReference>
<reference evidence="1 2" key="1">
    <citation type="submission" date="2016-12" db="EMBL/GenBank/DDBJ databases">
        <title>Trade-off between light-utilization and light-protection in marine flavobacteria.</title>
        <authorList>
            <person name="Kumagai Y."/>
            <person name="Yoshizawa S."/>
            <person name="Kogure K."/>
            <person name="Iwasaki W."/>
        </authorList>
    </citation>
    <scope>NUCLEOTIDE SEQUENCE [LARGE SCALE GENOMIC DNA]</scope>
    <source>
        <strain evidence="1 2">NBRC 108759</strain>
    </source>
</reference>
<gene>
    <name evidence="1" type="ORF">BTO18_01825</name>
</gene>
<evidence type="ECO:0008006" key="3">
    <source>
        <dbReference type="Google" id="ProtNLM"/>
    </source>
</evidence>
<comment type="caution">
    <text evidence="1">The sequence shown here is derived from an EMBL/GenBank/DDBJ whole genome shotgun (WGS) entry which is preliminary data.</text>
</comment>
<dbReference type="SUPFAM" id="SSF109854">
    <property type="entry name" value="DinB/YfiT-like putative metalloenzymes"/>
    <property type="match status" value="1"/>
</dbReference>
<sequence>MINAIEKNLHRGIKLLNTIADKEYSDVTIPPYFSSIGCHTRHILDMFSCVFKGLENGNIDFTNRERNECVELKCKEGIAYFESILDKLRELSSDDLTSQILITDDLGLGKETATTTLGAILMQTNSHTIHHYASIGYIIQQLDIELPNADFGFNPTTPKKVSNY</sequence>
<dbReference type="PANTHER" id="PTHR39473:SF1">
    <property type="entry name" value="DINB-LIKE DOMAIN-CONTAINING PROTEIN"/>
    <property type="match status" value="1"/>
</dbReference>
<accession>A0A2S7WL18</accession>
<dbReference type="InterPro" id="IPR034660">
    <property type="entry name" value="DinB/YfiT-like"/>
</dbReference>
<dbReference type="OrthoDB" id="1162179at2"/>